<dbReference type="Proteomes" id="UP000451471">
    <property type="component" value="Unassembled WGS sequence"/>
</dbReference>
<gene>
    <name evidence="2" type="ORF">GQS65_14640</name>
</gene>
<organism evidence="2 3">
    <name type="scientific">Halomarina oriensis</name>
    <dbReference type="NCBI Taxonomy" id="671145"/>
    <lineage>
        <taxon>Archaea</taxon>
        <taxon>Methanobacteriati</taxon>
        <taxon>Methanobacteriota</taxon>
        <taxon>Stenosarchaea group</taxon>
        <taxon>Halobacteria</taxon>
        <taxon>Halobacteriales</taxon>
        <taxon>Natronomonadaceae</taxon>
        <taxon>Halomarina</taxon>
    </lineage>
</organism>
<dbReference type="Pfam" id="PF24035">
    <property type="entry name" value="DUF7344"/>
    <property type="match status" value="1"/>
</dbReference>
<dbReference type="OrthoDB" id="174098at2157"/>
<comment type="caution">
    <text evidence="2">The sequence shown here is derived from an EMBL/GenBank/DDBJ whole genome shotgun (WGS) entry which is preliminary data.</text>
</comment>
<dbReference type="RefSeq" id="WP_158205378.1">
    <property type="nucleotide sequence ID" value="NZ_WSZK01000025.1"/>
</dbReference>
<evidence type="ECO:0000313" key="2">
    <source>
        <dbReference type="EMBL" id="MWG35707.1"/>
    </source>
</evidence>
<sequence length="108" mass="12036">MLATNADSEAVTTPTTDEALALLTDVHRRRVLVSLLDDDIVDPETTLLGDDCPAVELHHVHLPKLDEADVVDWDRDGGFVHRGDRYESIRPLLELLAENPGHLPPNWL</sequence>
<proteinExistence type="predicted"/>
<name>A0A6B0GQR0_9EURY</name>
<keyword evidence="3" id="KW-1185">Reference proteome</keyword>
<evidence type="ECO:0000259" key="1">
    <source>
        <dbReference type="Pfam" id="PF24035"/>
    </source>
</evidence>
<dbReference type="EMBL" id="WSZK01000025">
    <property type="protein sequence ID" value="MWG35707.1"/>
    <property type="molecule type" value="Genomic_DNA"/>
</dbReference>
<dbReference type="InterPro" id="IPR055768">
    <property type="entry name" value="DUF7344"/>
</dbReference>
<protein>
    <submittedName>
        <fullName evidence="2">ArsR family transcriptional regulator</fullName>
    </submittedName>
</protein>
<reference evidence="2 3" key="1">
    <citation type="submission" date="2019-12" db="EMBL/GenBank/DDBJ databases">
        <title>Halocatena pleomorpha gen. nov. sp. nov., an extremely halophilic archaeon of family Halobacteriaceae isolated from saltpan soil.</title>
        <authorList>
            <person name="Pal Y."/>
            <person name="Verma A."/>
            <person name="Krishnamurthi S."/>
            <person name="Kumar P."/>
        </authorList>
    </citation>
    <scope>NUCLEOTIDE SEQUENCE [LARGE SCALE GENOMIC DNA]</scope>
    <source>
        <strain evidence="2 3">JCM 16495</strain>
    </source>
</reference>
<dbReference type="AlphaFoldDB" id="A0A6B0GQR0"/>
<evidence type="ECO:0000313" key="3">
    <source>
        <dbReference type="Proteomes" id="UP000451471"/>
    </source>
</evidence>
<feature type="domain" description="DUF7344" evidence="1">
    <location>
        <begin position="55"/>
        <end position="80"/>
    </location>
</feature>
<accession>A0A6B0GQR0</accession>